<name>A0A011PJW5_9PROT</name>
<comment type="caution">
    <text evidence="1">The sequence shown here is derived from an EMBL/GenBank/DDBJ whole genome shotgun (WGS) entry which is preliminary data.</text>
</comment>
<protein>
    <submittedName>
        <fullName evidence="1">Uncharacterized protein</fullName>
    </submittedName>
</protein>
<evidence type="ECO:0000313" key="1">
    <source>
        <dbReference type="EMBL" id="EXI66549.1"/>
    </source>
</evidence>
<dbReference type="Proteomes" id="UP000020218">
    <property type="component" value="Unassembled WGS sequence"/>
</dbReference>
<accession>A0A011PJW5</accession>
<proteinExistence type="predicted"/>
<evidence type="ECO:0000313" key="2">
    <source>
        <dbReference type="Proteomes" id="UP000020218"/>
    </source>
</evidence>
<dbReference type="PATRIC" id="fig|1454001.3.peg.2504"/>
<dbReference type="STRING" id="1454001.AW08_02454"/>
<dbReference type="EMBL" id="JFAX01000014">
    <property type="protein sequence ID" value="EXI66549.1"/>
    <property type="molecule type" value="Genomic_DNA"/>
</dbReference>
<keyword evidence="2" id="KW-1185">Reference proteome</keyword>
<organism evidence="1 2">
    <name type="scientific">Candidatus Accumulibacter adjunctus</name>
    <dbReference type="NCBI Taxonomy" id="1454001"/>
    <lineage>
        <taxon>Bacteria</taxon>
        <taxon>Pseudomonadati</taxon>
        <taxon>Pseudomonadota</taxon>
        <taxon>Betaproteobacteria</taxon>
        <taxon>Candidatus Accumulibacter</taxon>
    </lineage>
</organism>
<reference evidence="1" key="1">
    <citation type="submission" date="2014-02" db="EMBL/GenBank/DDBJ databases">
        <title>Expanding our view of genomic diversity in Candidatus Accumulibacter clades.</title>
        <authorList>
            <person name="Skennerton C.T."/>
            <person name="Barr J.J."/>
            <person name="Slater F.R."/>
            <person name="Bond P.L."/>
            <person name="Tyson G.W."/>
        </authorList>
    </citation>
    <scope>NUCLEOTIDE SEQUENCE [LARGE SCALE GENOMIC DNA]</scope>
</reference>
<sequence>MNKTLEIKSPWTMVPAEYIDLCMAEIRNALPPDHPLQEHAIYPGIKWARRPIFIVDDDTTGEWIRMDFEQKKRWRKTKYKVPAMEVFKSCGEVAAMIERDHLAELAAWRAAAADADE</sequence>
<gene>
    <name evidence="1" type="ORF">AW08_02454</name>
</gene>
<dbReference type="AlphaFoldDB" id="A0A011PJW5"/>